<keyword evidence="3" id="KW-1185">Reference proteome</keyword>
<feature type="signal peptide" evidence="1">
    <location>
        <begin position="1"/>
        <end position="20"/>
    </location>
</feature>
<organism evidence="2 3">
    <name type="scientific">Pseudoprimorskyibacter insulae</name>
    <dbReference type="NCBI Taxonomy" id="1695997"/>
    <lineage>
        <taxon>Bacteria</taxon>
        <taxon>Pseudomonadati</taxon>
        <taxon>Pseudomonadota</taxon>
        <taxon>Alphaproteobacteria</taxon>
        <taxon>Rhodobacterales</taxon>
        <taxon>Paracoccaceae</taxon>
        <taxon>Pseudoprimorskyibacter</taxon>
    </lineage>
</organism>
<evidence type="ECO:0000313" key="2">
    <source>
        <dbReference type="EMBL" id="SPF78060.1"/>
    </source>
</evidence>
<name>A0A2R8AQ03_9RHOB</name>
<evidence type="ECO:0000313" key="3">
    <source>
        <dbReference type="Proteomes" id="UP000244904"/>
    </source>
</evidence>
<keyword evidence="1" id="KW-0732">Signal</keyword>
<dbReference type="Proteomes" id="UP000244904">
    <property type="component" value="Unassembled WGS sequence"/>
</dbReference>
<dbReference type="OrthoDB" id="7684399at2"/>
<accession>A0A2R8AQ03</accession>
<dbReference type="Gene3D" id="1.25.40.10">
    <property type="entry name" value="Tetratricopeptide repeat domain"/>
    <property type="match status" value="1"/>
</dbReference>
<dbReference type="SUPFAM" id="SSF48452">
    <property type="entry name" value="TPR-like"/>
    <property type="match status" value="1"/>
</dbReference>
<feature type="chain" id="PRO_5015357610" description="DUF560 domain-containing protein" evidence="1">
    <location>
        <begin position="21"/>
        <end position="454"/>
    </location>
</feature>
<sequence length="454" mass="48855">MRFVIAAITALALTQGPVAAQQGTTLSGTFTADQMRAIAADAVNAGYTAQAAAITQRLLERDPNDLNALLIASRAAKEMGRAKDSQTFARRAWKLADEDVEKYAASLAMAQALAAQERRSLAQLWLRRAAQHAHSPQAKQRALQDFRLVKFQNPWTTTLSFNVAPTSNLNGGSSNATFKIEGLPEFTLQGTALALSGTEISGGVTTRFNFAETQTARWVLSAGISHRTYQLSSEAKKTAPTAKGSDFASTSLIFGLNHDRIVSDAGAEIGLSSGLAQTWYAGKPLTRSLTLGLNGTLPLTSGNRVTGSLDHQWQQGLNGRKDARILTSEAGFVTKIGQNTLRYALSGTRSRSDASFMDYSDVEISARLSLGKPIKSTYLSFEAARGYRHYDATPYSAGPREDFRTTFGATATMAGIEYYGFVPSVTLKHSVTDSNIGLYNSDETGVFMGIRSAF</sequence>
<gene>
    <name evidence="2" type="ORF">PRI8871_00649</name>
</gene>
<protein>
    <recommendedName>
        <fullName evidence="4">DUF560 domain-containing protein</fullName>
    </recommendedName>
</protein>
<dbReference type="RefSeq" id="WP_108884737.1">
    <property type="nucleotide sequence ID" value="NZ_OMOJ01000001.1"/>
</dbReference>
<dbReference type="AlphaFoldDB" id="A0A2R8AQ03"/>
<dbReference type="EMBL" id="OMOJ01000001">
    <property type="protein sequence ID" value="SPF78060.1"/>
    <property type="molecule type" value="Genomic_DNA"/>
</dbReference>
<dbReference type="InterPro" id="IPR011990">
    <property type="entry name" value="TPR-like_helical_dom_sf"/>
</dbReference>
<reference evidence="3" key="1">
    <citation type="submission" date="2018-03" db="EMBL/GenBank/DDBJ databases">
        <authorList>
            <person name="Rodrigo-Torres L."/>
            <person name="Arahal R. D."/>
            <person name="Lucena T."/>
        </authorList>
    </citation>
    <scope>NUCLEOTIDE SEQUENCE [LARGE SCALE GENOMIC DNA]</scope>
    <source>
        <strain evidence="3">CECT 8871</strain>
    </source>
</reference>
<proteinExistence type="predicted"/>
<evidence type="ECO:0008006" key="4">
    <source>
        <dbReference type="Google" id="ProtNLM"/>
    </source>
</evidence>
<evidence type="ECO:0000256" key="1">
    <source>
        <dbReference type="SAM" id="SignalP"/>
    </source>
</evidence>